<comment type="caution">
    <text evidence="1">The sequence shown here is derived from an EMBL/GenBank/DDBJ whole genome shotgun (WGS) entry which is preliminary data.</text>
</comment>
<evidence type="ECO:0000313" key="1">
    <source>
        <dbReference type="EMBL" id="GAI13204.1"/>
    </source>
</evidence>
<dbReference type="AlphaFoldDB" id="X1N3M3"/>
<accession>X1N3M3</accession>
<dbReference type="EMBL" id="BARV01013244">
    <property type="protein sequence ID" value="GAI13204.1"/>
    <property type="molecule type" value="Genomic_DNA"/>
</dbReference>
<sequence length="124" mass="13360">MKKVWAIGIAFLLVGVLVGFGSGFWYRQGDVDTSFASGMAYQESITPVAITPASLLCTLNQSSIVDLRTPILSGGNVTTEGSDILELEIENTDEERTATDLTIRLTNPVTDKEGLHDNLEVDAL</sequence>
<gene>
    <name evidence="1" type="ORF">S06H3_24049</name>
</gene>
<feature type="non-terminal residue" evidence="1">
    <location>
        <position position="124"/>
    </location>
</feature>
<name>X1N3M3_9ZZZZ</name>
<protein>
    <submittedName>
        <fullName evidence="1">Uncharacterized protein</fullName>
    </submittedName>
</protein>
<proteinExistence type="predicted"/>
<reference evidence="1" key="1">
    <citation type="journal article" date="2014" name="Front. Microbiol.">
        <title>High frequency of phylogenetically diverse reductive dehalogenase-homologous genes in deep subseafloor sedimentary metagenomes.</title>
        <authorList>
            <person name="Kawai M."/>
            <person name="Futagami T."/>
            <person name="Toyoda A."/>
            <person name="Takaki Y."/>
            <person name="Nishi S."/>
            <person name="Hori S."/>
            <person name="Arai W."/>
            <person name="Tsubouchi T."/>
            <person name="Morono Y."/>
            <person name="Uchiyama I."/>
            <person name="Ito T."/>
            <person name="Fujiyama A."/>
            <person name="Inagaki F."/>
            <person name="Takami H."/>
        </authorList>
    </citation>
    <scope>NUCLEOTIDE SEQUENCE</scope>
    <source>
        <strain evidence="1">Expedition CK06-06</strain>
    </source>
</reference>
<organism evidence="1">
    <name type="scientific">marine sediment metagenome</name>
    <dbReference type="NCBI Taxonomy" id="412755"/>
    <lineage>
        <taxon>unclassified sequences</taxon>
        <taxon>metagenomes</taxon>
        <taxon>ecological metagenomes</taxon>
    </lineage>
</organism>